<feature type="compositionally biased region" description="Basic and acidic residues" evidence="1">
    <location>
        <begin position="11"/>
        <end position="23"/>
    </location>
</feature>
<feature type="region of interest" description="Disordered" evidence="1">
    <location>
        <begin position="1"/>
        <end position="23"/>
    </location>
</feature>
<dbReference type="AlphaFoldDB" id="A0AAN8IMN1"/>
<reference evidence="2 3" key="1">
    <citation type="submission" date="2019-10" db="EMBL/GenBank/DDBJ databases">
        <title>Assembly and Annotation for the nematode Trichostrongylus colubriformis.</title>
        <authorList>
            <person name="Martin J."/>
        </authorList>
    </citation>
    <scope>NUCLEOTIDE SEQUENCE [LARGE SCALE GENOMIC DNA]</scope>
    <source>
        <strain evidence="2">G859</strain>
        <tissue evidence="2">Whole worm</tissue>
    </source>
</reference>
<feature type="compositionally biased region" description="Basic and acidic residues" evidence="1">
    <location>
        <begin position="39"/>
        <end position="51"/>
    </location>
</feature>
<keyword evidence="3" id="KW-1185">Reference proteome</keyword>
<name>A0AAN8IMN1_TRICO</name>
<proteinExistence type="predicted"/>
<gene>
    <name evidence="2" type="ORF">GCK32_020423</name>
</gene>
<organism evidence="2 3">
    <name type="scientific">Trichostrongylus colubriformis</name>
    <name type="common">Black scour worm</name>
    <dbReference type="NCBI Taxonomy" id="6319"/>
    <lineage>
        <taxon>Eukaryota</taxon>
        <taxon>Metazoa</taxon>
        <taxon>Ecdysozoa</taxon>
        <taxon>Nematoda</taxon>
        <taxon>Chromadorea</taxon>
        <taxon>Rhabditida</taxon>
        <taxon>Rhabditina</taxon>
        <taxon>Rhabditomorpha</taxon>
        <taxon>Strongyloidea</taxon>
        <taxon>Trichostrongylidae</taxon>
        <taxon>Trichostrongylus</taxon>
    </lineage>
</organism>
<evidence type="ECO:0000256" key="1">
    <source>
        <dbReference type="SAM" id="MobiDB-lite"/>
    </source>
</evidence>
<protein>
    <submittedName>
        <fullName evidence="2">Uncharacterized protein</fullName>
    </submittedName>
</protein>
<evidence type="ECO:0000313" key="2">
    <source>
        <dbReference type="EMBL" id="KAK5974972.1"/>
    </source>
</evidence>
<accession>A0AAN8IMN1</accession>
<sequence>MFQNEIPFPMKKPEVPQKGLKDNRKDALERLILELIKDPMDGDKSPKELIKPSRRAQSETRMAVNQRKLSVESDDGLLQRLKLQYFNSPEYTSAELREINSD</sequence>
<dbReference type="EMBL" id="WIXE01013588">
    <property type="protein sequence ID" value="KAK5974972.1"/>
    <property type="molecule type" value="Genomic_DNA"/>
</dbReference>
<evidence type="ECO:0000313" key="3">
    <source>
        <dbReference type="Proteomes" id="UP001331761"/>
    </source>
</evidence>
<comment type="caution">
    <text evidence="2">The sequence shown here is derived from an EMBL/GenBank/DDBJ whole genome shotgun (WGS) entry which is preliminary data.</text>
</comment>
<feature type="region of interest" description="Disordered" evidence="1">
    <location>
        <begin position="39"/>
        <end position="63"/>
    </location>
</feature>
<dbReference type="Proteomes" id="UP001331761">
    <property type="component" value="Unassembled WGS sequence"/>
</dbReference>